<comment type="caution">
    <text evidence="9">The sequence shown here is derived from an EMBL/GenBank/DDBJ whole genome shotgun (WGS) entry which is preliminary data.</text>
</comment>
<keyword evidence="6" id="KW-0902">Two-component regulatory system</keyword>
<dbReference type="GO" id="GO:0000155">
    <property type="term" value="F:phosphorelay sensor kinase activity"/>
    <property type="evidence" value="ECO:0007669"/>
    <property type="project" value="InterPro"/>
</dbReference>
<dbReference type="EMBL" id="PVWJ01000010">
    <property type="protein sequence ID" value="PSB04607.1"/>
    <property type="molecule type" value="Genomic_DNA"/>
</dbReference>
<keyword evidence="10" id="KW-1185">Reference proteome</keyword>
<dbReference type="Pfam" id="PF02518">
    <property type="entry name" value="HATPase_c"/>
    <property type="match status" value="1"/>
</dbReference>
<dbReference type="SUPFAM" id="SSF55874">
    <property type="entry name" value="ATPase domain of HSP90 chaperone/DNA topoisomerase II/histidine kinase"/>
    <property type="match status" value="1"/>
</dbReference>
<evidence type="ECO:0000256" key="5">
    <source>
        <dbReference type="ARBA" id="ARBA00022777"/>
    </source>
</evidence>
<evidence type="ECO:0000313" key="9">
    <source>
        <dbReference type="EMBL" id="PSB04607.1"/>
    </source>
</evidence>
<evidence type="ECO:0000259" key="8">
    <source>
        <dbReference type="PROSITE" id="PS50109"/>
    </source>
</evidence>
<dbReference type="OrthoDB" id="417111at2"/>
<dbReference type="InterPro" id="IPR004358">
    <property type="entry name" value="Sig_transdc_His_kin-like_C"/>
</dbReference>
<accession>A0A2T1C8Y4</accession>
<dbReference type="CDD" id="cd00075">
    <property type="entry name" value="HATPase"/>
    <property type="match status" value="1"/>
</dbReference>
<keyword evidence="7" id="KW-0472">Membrane</keyword>
<dbReference type="InterPro" id="IPR050736">
    <property type="entry name" value="Sensor_HK_Regulatory"/>
</dbReference>
<dbReference type="InterPro" id="IPR003594">
    <property type="entry name" value="HATPase_dom"/>
</dbReference>
<dbReference type="Proteomes" id="UP000238762">
    <property type="component" value="Unassembled WGS sequence"/>
</dbReference>
<dbReference type="InterPro" id="IPR003661">
    <property type="entry name" value="HisK_dim/P_dom"/>
</dbReference>
<dbReference type="PROSITE" id="PS50109">
    <property type="entry name" value="HIS_KIN"/>
    <property type="match status" value="1"/>
</dbReference>
<dbReference type="InterPro" id="IPR036097">
    <property type="entry name" value="HisK_dim/P_sf"/>
</dbReference>
<comment type="catalytic activity">
    <reaction evidence="1">
        <text>ATP + protein L-histidine = ADP + protein N-phospho-L-histidine.</text>
        <dbReference type="EC" id="2.7.13.3"/>
    </reaction>
</comment>
<evidence type="ECO:0000313" key="10">
    <source>
        <dbReference type="Proteomes" id="UP000238762"/>
    </source>
</evidence>
<dbReference type="SMART" id="SM00388">
    <property type="entry name" value="HisKA"/>
    <property type="match status" value="1"/>
</dbReference>
<dbReference type="EC" id="2.7.13.3" evidence="2"/>
<dbReference type="Gene3D" id="3.30.565.10">
    <property type="entry name" value="Histidine kinase-like ATPase, C-terminal domain"/>
    <property type="match status" value="1"/>
</dbReference>
<sequence length="413" mass="45609">MFQAIRYRLLFSYLSVLAAILGVFAIAVRITFAHSLDLQLVDRLKTLARSAALELELVDGNVEIDDETLVSSEQGIQWFNTKGNFLAQQGDYVLKLPFNPKIPIQTQSNPYPAKSMTILVKDRDTGIFIGYTRVSESTQNLNHTLQSLDLGLGIGVVTALALSGIGGIWLTRQAMEPIERSFQRLQQFTADASHELRNPLMAIKTNAAVALKYAEGIRESDGEKFRAIASATTQMTALTEDLLLLARTDHTPPPKLDRVNLSILLEELAQLYHAPAQIKQIDFQRQILEDMEVSGDAVQLTRLFTNLIDNAFRYTPDRGSIAILSSHQGKEILVSIQDTGIGIAPDRLEQIFDRFWRVNRDRTYGSGFGLGLAIAQNIAHNHSGAIALTSELGAGSCFTVRLPSAPKSHLPQL</sequence>
<gene>
    <name evidence="9" type="ORF">C7B64_03390</name>
</gene>
<keyword evidence="7" id="KW-1133">Transmembrane helix</keyword>
<dbReference type="PRINTS" id="PR00344">
    <property type="entry name" value="BCTRLSENSOR"/>
</dbReference>
<proteinExistence type="predicted"/>
<dbReference type="PANTHER" id="PTHR43711:SF1">
    <property type="entry name" value="HISTIDINE KINASE 1"/>
    <property type="match status" value="1"/>
</dbReference>
<evidence type="ECO:0000256" key="3">
    <source>
        <dbReference type="ARBA" id="ARBA00022553"/>
    </source>
</evidence>
<evidence type="ECO:0000256" key="1">
    <source>
        <dbReference type="ARBA" id="ARBA00000085"/>
    </source>
</evidence>
<keyword evidence="7" id="KW-0812">Transmembrane</keyword>
<dbReference type="PANTHER" id="PTHR43711">
    <property type="entry name" value="TWO-COMPONENT HISTIDINE KINASE"/>
    <property type="match status" value="1"/>
</dbReference>
<dbReference type="SUPFAM" id="SSF47384">
    <property type="entry name" value="Homodimeric domain of signal transducing histidine kinase"/>
    <property type="match status" value="1"/>
</dbReference>
<dbReference type="InterPro" id="IPR036890">
    <property type="entry name" value="HATPase_C_sf"/>
</dbReference>
<name>A0A2T1C8Y4_9CYAN</name>
<dbReference type="InterPro" id="IPR005467">
    <property type="entry name" value="His_kinase_dom"/>
</dbReference>
<reference evidence="9 10" key="1">
    <citation type="submission" date="2018-02" db="EMBL/GenBank/DDBJ databases">
        <authorList>
            <person name="Cohen D.B."/>
            <person name="Kent A.D."/>
        </authorList>
    </citation>
    <scope>NUCLEOTIDE SEQUENCE [LARGE SCALE GENOMIC DNA]</scope>
    <source>
        <strain evidence="9 10">CCAP 1448/3</strain>
    </source>
</reference>
<feature type="domain" description="Histidine kinase" evidence="8">
    <location>
        <begin position="191"/>
        <end position="406"/>
    </location>
</feature>
<organism evidence="9 10">
    <name type="scientific">Merismopedia glauca CCAP 1448/3</name>
    <dbReference type="NCBI Taxonomy" id="1296344"/>
    <lineage>
        <taxon>Bacteria</taxon>
        <taxon>Bacillati</taxon>
        <taxon>Cyanobacteriota</taxon>
        <taxon>Cyanophyceae</taxon>
        <taxon>Synechococcales</taxon>
        <taxon>Merismopediaceae</taxon>
        <taxon>Merismopedia</taxon>
    </lineage>
</organism>
<keyword evidence="3" id="KW-0597">Phosphoprotein</keyword>
<dbReference type="AlphaFoldDB" id="A0A2T1C8Y4"/>
<feature type="transmembrane region" description="Helical" evidence="7">
    <location>
        <begin position="12"/>
        <end position="32"/>
    </location>
</feature>
<dbReference type="RefSeq" id="WP_106287240.1">
    <property type="nucleotide sequence ID" value="NZ_CAWNTC010000177.1"/>
</dbReference>
<reference evidence="9 10" key="2">
    <citation type="submission" date="2018-03" db="EMBL/GenBank/DDBJ databases">
        <title>The ancient ancestry and fast evolution of plastids.</title>
        <authorList>
            <person name="Moore K.R."/>
            <person name="Magnabosco C."/>
            <person name="Momper L."/>
            <person name="Gold D.A."/>
            <person name="Bosak T."/>
            <person name="Fournier G.P."/>
        </authorList>
    </citation>
    <scope>NUCLEOTIDE SEQUENCE [LARGE SCALE GENOMIC DNA]</scope>
    <source>
        <strain evidence="9 10">CCAP 1448/3</strain>
    </source>
</reference>
<protein>
    <recommendedName>
        <fullName evidence="2">histidine kinase</fullName>
        <ecNumber evidence="2">2.7.13.3</ecNumber>
    </recommendedName>
</protein>
<keyword evidence="5 9" id="KW-0418">Kinase</keyword>
<evidence type="ECO:0000256" key="6">
    <source>
        <dbReference type="ARBA" id="ARBA00023012"/>
    </source>
</evidence>
<evidence type="ECO:0000256" key="7">
    <source>
        <dbReference type="SAM" id="Phobius"/>
    </source>
</evidence>
<dbReference type="CDD" id="cd00082">
    <property type="entry name" value="HisKA"/>
    <property type="match status" value="1"/>
</dbReference>
<evidence type="ECO:0000256" key="2">
    <source>
        <dbReference type="ARBA" id="ARBA00012438"/>
    </source>
</evidence>
<dbReference type="Gene3D" id="1.10.287.130">
    <property type="match status" value="1"/>
</dbReference>
<dbReference type="FunFam" id="3.30.565.10:FF:000006">
    <property type="entry name" value="Sensor histidine kinase WalK"/>
    <property type="match status" value="1"/>
</dbReference>
<dbReference type="Pfam" id="PF00512">
    <property type="entry name" value="HisKA"/>
    <property type="match status" value="1"/>
</dbReference>
<evidence type="ECO:0000256" key="4">
    <source>
        <dbReference type="ARBA" id="ARBA00022679"/>
    </source>
</evidence>
<keyword evidence="4" id="KW-0808">Transferase</keyword>
<dbReference type="SMART" id="SM00387">
    <property type="entry name" value="HATPase_c"/>
    <property type="match status" value="1"/>
</dbReference>